<dbReference type="InterPro" id="IPR007337">
    <property type="entry name" value="RelB/DinJ"/>
</dbReference>
<dbReference type="EMBL" id="MHVR01000002">
    <property type="protein sequence ID" value="OHA97000.1"/>
    <property type="molecule type" value="Genomic_DNA"/>
</dbReference>
<dbReference type="AlphaFoldDB" id="A0A1G2TI71"/>
<proteinExistence type="predicted"/>
<sequence length="89" mass="9920">MKMQVNIKIDNAVKKQAQKRASDLGLSLSSVINATLKQFARTGELVLSSGPMPTPYLEKLVIEARKEYEKGKTSGPFDNVRELMDHLSK</sequence>
<dbReference type="GO" id="GO:0006355">
    <property type="term" value="P:regulation of DNA-templated transcription"/>
    <property type="evidence" value="ECO:0007669"/>
    <property type="project" value="InterPro"/>
</dbReference>
<evidence type="ECO:0008006" key="3">
    <source>
        <dbReference type="Google" id="ProtNLM"/>
    </source>
</evidence>
<organism evidence="1 2">
    <name type="scientific">Candidatus Zambryskibacteria bacterium RIFCSPHIGHO2_02_FULL_43_14</name>
    <dbReference type="NCBI Taxonomy" id="1802748"/>
    <lineage>
        <taxon>Bacteria</taxon>
        <taxon>Candidatus Zambryskiibacteriota</taxon>
    </lineage>
</organism>
<dbReference type="Pfam" id="PF04221">
    <property type="entry name" value="RelB"/>
    <property type="match status" value="1"/>
</dbReference>
<accession>A0A1G2TI71</accession>
<dbReference type="InterPro" id="IPR013321">
    <property type="entry name" value="Arc_rbn_hlx_hlx"/>
</dbReference>
<evidence type="ECO:0000313" key="1">
    <source>
        <dbReference type="EMBL" id="OHA97000.1"/>
    </source>
</evidence>
<dbReference type="Gene3D" id="1.10.1220.10">
    <property type="entry name" value="Met repressor-like"/>
    <property type="match status" value="1"/>
</dbReference>
<gene>
    <name evidence="1" type="ORF">A3C70_02355</name>
</gene>
<evidence type="ECO:0000313" key="2">
    <source>
        <dbReference type="Proteomes" id="UP000178175"/>
    </source>
</evidence>
<comment type="caution">
    <text evidence="1">The sequence shown here is derived from an EMBL/GenBank/DDBJ whole genome shotgun (WGS) entry which is preliminary data.</text>
</comment>
<protein>
    <recommendedName>
        <fullName evidence="3">Damage-inducible protein J</fullName>
    </recommendedName>
</protein>
<dbReference type="Proteomes" id="UP000178175">
    <property type="component" value="Unassembled WGS sequence"/>
</dbReference>
<reference evidence="1 2" key="1">
    <citation type="journal article" date="2016" name="Nat. Commun.">
        <title>Thousands of microbial genomes shed light on interconnected biogeochemical processes in an aquifer system.</title>
        <authorList>
            <person name="Anantharaman K."/>
            <person name="Brown C.T."/>
            <person name="Hug L.A."/>
            <person name="Sharon I."/>
            <person name="Castelle C.J."/>
            <person name="Probst A.J."/>
            <person name="Thomas B.C."/>
            <person name="Singh A."/>
            <person name="Wilkins M.J."/>
            <person name="Karaoz U."/>
            <person name="Brodie E.L."/>
            <person name="Williams K.H."/>
            <person name="Hubbard S.S."/>
            <person name="Banfield J.F."/>
        </authorList>
    </citation>
    <scope>NUCLEOTIDE SEQUENCE [LARGE SCALE GENOMIC DNA]</scope>
</reference>
<name>A0A1G2TI71_9BACT</name>